<evidence type="ECO:0000313" key="1">
    <source>
        <dbReference type="EMBL" id="KAL0102881.1"/>
    </source>
</evidence>
<organism evidence="1 2">
    <name type="scientific">Cardiocondyla obscurior</name>
    <dbReference type="NCBI Taxonomy" id="286306"/>
    <lineage>
        <taxon>Eukaryota</taxon>
        <taxon>Metazoa</taxon>
        <taxon>Ecdysozoa</taxon>
        <taxon>Arthropoda</taxon>
        <taxon>Hexapoda</taxon>
        <taxon>Insecta</taxon>
        <taxon>Pterygota</taxon>
        <taxon>Neoptera</taxon>
        <taxon>Endopterygota</taxon>
        <taxon>Hymenoptera</taxon>
        <taxon>Apocrita</taxon>
        <taxon>Aculeata</taxon>
        <taxon>Formicoidea</taxon>
        <taxon>Formicidae</taxon>
        <taxon>Myrmicinae</taxon>
        <taxon>Cardiocondyla</taxon>
    </lineage>
</organism>
<comment type="caution">
    <text evidence="1">The sequence shown here is derived from an EMBL/GenBank/DDBJ whole genome shotgun (WGS) entry which is preliminary data.</text>
</comment>
<protein>
    <submittedName>
        <fullName evidence="1">Uncharacterized protein</fullName>
    </submittedName>
</protein>
<gene>
    <name evidence="1" type="ORF">PUN28_018288</name>
</gene>
<sequence>MQKPSPPKNPFSRLSLSLVSVVVKKSLGENVKRELISQPLRLTNATMRMRWFTASGEEQMVYIVLAYSRTVVGRHH</sequence>
<evidence type="ECO:0000313" key="2">
    <source>
        <dbReference type="Proteomes" id="UP001430953"/>
    </source>
</evidence>
<dbReference type="Proteomes" id="UP001430953">
    <property type="component" value="Unassembled WGS sequence"/>
</dbReference>
<name>A0AAW2EKL8_9HYME</name>
<keyword evidence="2" id="KW-1185">Reference proteome</keyword>
<proteinExistence type="predicted"/>
<accession>A0AAW2EKL8</accession>
<reference evidence="1 2" key="1">
    <citation type="submission" date="2023-03" db="EMBL/GenBank/DDBJ databases">
        <title>High recombination rates correlate with genetic variation in Cardiocondyla obscurior ants.</title>
        <authorList>
            <person name="Errbii M."/>
        </authorList>
    </citation>
    <scope>NUCLEOTIDE SEQUENCE [LARGE SCALE GENOMIC DNA]</scope>
    <source>
        <strain evidence="1">Alpha-2009</strain>
        <tissue evidence="1">Whole body</tissue>
    </source>
</reference>
<dbReference type="EMBL" id="JADYXP020000022">
    <property type="protein sequence ID" value="KAL0102881.1"/>
    <property type="molecule type" value="Genomic_DNA"/>
</dbReference>
<dbReference type="AlphaFoldDB" id="A0AAW2EKL8"/>